<feature type="transmembrane region" description="Helical" evidence="1">
    <location>
        <begin position="15"/>
        <end position="35"/>
    </location>
</feature>
<keyword evidence="1" id="KW-0812">Transmembrane</keyword>
<accession>A0ABS5AXS0</accession>
<feature type="transmembrane region" description="Helical" evidence="1">
    <location>
        <begin position="41"/>
        <end position="61"/>
    </location>
</feature>
<evidence type="ECO:0000313" key="2">
    <source>
        <dbReference type="EMBL" id="MBP2621369.1"/>
    </source>
</evidence>
<reference evidence="2 3" key="1">
    <citation type="submission" date="2018-05" db="EMBL/GenBank/DDBJ databases">
        <title>Draft genome sequence of Streptococcus panodentis CCUG 70867T.</title>
        <authorList>
            <person name="Salva-Serra F."/>
            <person name="Mendez V."/>
            <person name="Jaen-Luchoro D."/>
            <person name="Gonzales-Siles L."/>
            <person name="Karlsson R."/>
            <person name="Engstrom-Jakobsson H."/>
            <person name="Busquets A."/>
            <person name="Gomila M."/>
            <person name="Pineiro-Iglesias B."/>
            <person name="Bennasar-Figueras A."/>
            <person name="Seeger M."/>
            <person name="Moore E."/>
        </authorList>
    </citation>
    <scope>NUCLEOTIDE SEQUENCE [LARGE SCALE GENOMIC DNA]</scope>
    <source>
        <strain evidence="2 3">CCUG 70867</strain>
    </source>
</reference>
<gene>
    <name evidence="2" type="ORF">DHL47_08565</name>
</gene>
<protein>
    <submittedName>
        <fullName evidence="2">Uncharacterized protein</fullName>
    </submittedName>
</protein>
<sequence length="117" mass="13974">MEKFTNIFKSLDRSWLIRHYLFSFAFFALLVYLTVSNPRPSYPALFLFLLFSLFYPFAMFVYESIVKLVMGDSIFLIPILVILIWKIVRFFMIWLFSLPIGIIGLIYLYFAVNRKTD</sequence>
<comment type="caution">
    <text evidence="2">The sequence shown here is derived from an EMBL/GenBank/DDBJ whole genome shotgun (WGS) entry which is preliminary data.</text>
</comment>
<keyword evidence="1" id="KW-1133">Transmembrane helix</keyword>
<keyword evidence="1" id="KW-0472">Membrane</keyword>
<organism evidence="2 3">
    <name type="scientific">Streptococcus panodentis</name>
    <dbReference type="NCBI Taxonomy" id="1581472"/>
    <lineage>
        <taxon>Bacteria</taxon>
        <taxon>Bacillati</taxon>
        <taxon>Bacillota</taxon>
        <taxon>Bacilli</taxon>
        <taxon>Lactobacillales</taxon>
        <taxon>Streptococcaceae</taxon>
        <taxon>Streptococcus</taxon>
    </lineage>
</organism>
<dbReference type="EMBL" id="QFAY01000016">
    <property type="protein sequence ID" value="MBP2621369.1"/>
    <property type="molecule type" value="Genomic_DNA"/>
</dbReference>
<keyword evidence="3" id="KW-1185">Reference proteome</keyword>
<evidence type="ECO:0000256" key="1">
    <source>
        <dbReference type="SAM" id="Phobius"/>
    </source>
</evidence>
<proteinExistence type="predicted"/>
<evidence type="ECO:0000313" key="3">
    <source>
        <dbReference type="Proteomes" id="UP001519349"/>
    </source>
</evidence>
<feature type="transmembrane region" description="Helical" evidence="1">
    <location>
        <begin position="91"/>
        <end position="112"/>
    </location>
</feature>
<name>A0ABS5AXS0_9STRE</name>
<dbReference type="RefSeq" id="WP_209551542.1">
    <property type="nucleotide sequence ID" value="NZ_QFAY01000016.1"/>
</dbReference>
<dbReference type="Proteomes" id="UP001519349">
    <property type="component" value="Unassembled WGS sequence"/>
</dbReference>